<evidence type="ECO:0000313" key="2">
    <source>
        <dbReference type="Proteomes" id="UP000674425"/>
    </source>
</evidence>
<gene>
    <name evidence="1" type="ORF">R69658_08040</name>
</gene>
<evidence type="ECO:0000313" key="1">
    <source>
        <dbReference type="EMBL" id="CAE6869112.1"/>
    </source>
</evidence>
<keyword evidence="2" id="KW-1185">Reference proteome</keyword>
<reference evidence="1 2" key="1">
    <citation type="submission" date="2021-02" db="EMBL/GenBank/DDBJ databases">
        <authorList>
            <person name="Vanwijnsberghe S."/>
        </authorList>
    </citation>
    <scope>NUCLEOTIDE SEQUENCE [LARGE SCALE GENOMIC DNA]</scope>
    <source>
        <strain evidence="1 2">R-69658</strain>
    </source>
</reference>
<comment type="caution">
    <text evidence="1">The sequence shown here is derived from an EMBL/GenBank/DDBJ whole genome shotgun (WGS) entry which is preliminary data.</text>
</comment>
<protein>
    <submittedName>
        <fullName evidence="1">Uncharacterized protein</fullName>
    </submittedName>
</protein>
<dbReference type="Proteomes" id="UP000674425">
    <property type="component" value="Unassembled WGS sequence"/>
</dbReference>
<organism evidence="1 2">
    <name type="scientific">Paraburkholderia aspalathi</name>
    <dbReference type="NCBI Taxonomy" id="1324617"/>
    <lineage>
        <taxon>Bacteria</taxon>
        <taxon>Pseudomonadati</taxon>
        <taxon>Pseudomonadota</taxon>
        <taxon>Betaproteobacteria</taxon>
        <taxon>Burkholderiales</taxon>
        <taxon>Burkholderiaceae</taxon>
        <taxon>Paraburkholderia</taxon>
    </lineage>
</organism>
<dbReference type="RefSeq" id="WP_200623078.1">
    <property type="nucleotide sequence ID" value="NZ_CAJNAU010000236.1"/>
</dbReference>
<proteinExistence type="predicted"/>
<dbReference type="EMBL" id="CAJNAU010000236">
    <property type="protein sequence ID" value="CAE6869112.1"/>
    <property type="molecule type" value="Genomic_DNA"/>
</dbReference>
<name>A0ABM8T950_9BURK</name>
<accession>A0ABM8T950</accession>
<sequence>MNTCGDFSKAFKANMDALGLPVPTSLFSTQQQAISTVGQLVGAVRTFGTRVTILELIGAGAIADVLAAASAFYAAWYVSGLIGSLMVATDATLDCKNGVQATHFVRRWSGQVGLQLPPTLEQHIAMHPEIMQQRSNRKNYGFLARAPRKAA</sequence>